<proteinExistence type="inferred from homology"/>
<dbReference type="SUPFAM" id="SSF52540">
    <property type="entry name" value="P-loop containing nucleoside triphosphate hydrolases"/>
    <property type="match status" value="2"/>
</dbReference>
<keyword evidence="4" id="KW-1003">Cell membrane</keyword>
<evidence type="ECO:0000256" key="6">
    <source>
        <dbReference type="ARBA" id="ARBA00022741"/>
    </source>
</evidence>
<evidence type="ECO:0000256" key="7">
    <source>
        <dbReference type="ARBA" id="ARBA00022840"/>
    </source>
</evidence>
<dbReference type="SMART" id="SM00382">
    <property type="entry name" value="AAA"/>
    <property type="match status" value="1"/>
</dbReference>
<dbReference type="GO" id="GO:0005524">
    <property type="term" value="F:ATP binding"/>
    <property type="evidence" value="ECO:0007669"/>
    <property type="project" value="UniProtKB-KW"/>
</dbReference>
<evidence type="ECO:0000256" key="3">
    <source>
        <dbReference type="ARBA" id="ARBA00022448"/>
    </source>
</evidence>
<dbReference type="InterPro" id="IPR003439">
    <property type="entry name" value="ABC_transporter-like_ATP-bd"/>
</dbReference>
<dbReference type="PROSITE" id="PS50893">
    <property type="entry name" value="ABC_TRANSPORTER_2"/>
    <property type="match status" value="2"/>
</dbReference>
<comment type="subcellular location">
    <subcellularLocation>
        <location evidence="1">Cell membrane</location>
        <topology evidence="1">Peripheral membrane protein</topology>
    </subcellularLocation>
</comment>
<dbReference type="CDD" id="cd03216">
    <property type="entry name" value="ABC_Carb_Monos_I"/>
    <property type="match status" value="1"/>
</dbReference>
<keyword evidence="3" id="KW-0813">Transport</keyword>
<name>A0A2X2VTB3_CLOCO</name>
<evidence type="ECO:0000256" key="2">
    <source>
        <dbReference type="ARBA" id="ARBA00005417"/>
    </source>
</evidence>
<gene>
    <name evidence="11" type="primary">mglA_1</name>
    <name evidence="11" type="ORF">NCTC13028_01156</name>
</gene>
<evidence type="ECO:0000256" key="9">
    <source>
        <dbReference type="ARBA" id="ARBA00023136"/>
    </source>
</evidence>
<sequence>MNKVVEMKGITKIFPGTIANENVDFELKKGEIHVLLGENGAGKTTLMNILYGLYQPEGGEIYIKGQKVELKNPKDAIKLGVGMVHQHFMLVHNFTVAENMILGQEPKKGSFKIDIEKAKKETKELADKYGFNINPDDVIEDITVGQQQKVEILKALYRGAEILILDEPTAVLTPQEIEELGNILKNLVKEGKSIILITHKLKEVMSMSDRVTVIRRGKYIDTVNTKDTDIDGLAELMVGRKVNLVVEKEESKLGETILKIENLKAKDQRGLPALRGVNLELREGEILGIAGVDGNGQTELIEAIVGLTEASEGNIYLKGENITGKTTKEITELGIAHIPEDRHKRGLVLAYSLVENSVLGIHHKAPFAKGIMMDYDKVREHSKKLIENFDVRTPNEDVAASSLSGGNQQKLIVAREIEKNPTMIIAAQPTRGLDVGAIEYIHKRLVEERDKGRGVLLVSLELDEVMSLSDRIAVMYEGQIVDVLDAKDVTEQKLGILMAGGTLNKEKEGGVKVE</sequence>
<evidence type="ECO:0000256" key="8">
    <source>
        <dbReference type="ARBA" id="ARBA00022967"/>
    </source>
</evidence>
<dbReference type="PANTHER" id="PTHR43790:SF4">
    <property type="entry name" value="GUANOSINE IMPORT ATP-BINDING PROTEIN NUPO"/>
    <property type="match status" value="1"/>
</dbReference>
<organism evidence="11 12">
    <name type="scientific">Clostridium cochlearium</name>
    <dbReference type="NCBI Taxonomy" id="1494"/>
    <lineage>
        <taxon>Bacteria</taxon>
        <taxon>Bacillati</taxon>
        <taxon>Bacillota</taxon>
        <taxon>Clostridia</taxon>
        <taxon>Eubacteriales</taxon>
        <taxon>Clostridiaceae</taxon>
        <taxon>Clostridium</taxon>
    </lineage>
</organism>
<keyword evidence="9" id="KW-0472">Membrane</keyword>
<dbReference type="EC" id="3.6.3.17" evidence="11"/>
<evidence type="ECO:0000313" key="12">
    <source>
        <dbReference type="Proteomes" id="UP000250223"/>
    </source>
</evidence>
<keyword evidence="7 11" id="KW-0067">ATP-binding</keyword>
<dbReference type="PANTHER" id="PTHR43790">
    <property type="entry name" value="CARBOHYDRATE TRANSPORT ATP-BINDING PROTEIN MG119-RELATED"/>
    <property type="match status" value="1"/>
</dbReference>
<protein>
    <submittedName>
        <fullName evidence="11">Sugar transport ATP-binding protein</fullName>
        <ecNumber evidence="11">3.6.3.17</ecNumber>
    </submittedName>
</protein>
<dbReference type="InterPro" id="IPR017871">
    <property type="entry name" value="ABC_transporter-like_CS"/>
</dbReference>
<keyword evidence="6" id="KW-0547">Nucleotide-binding</keyword>
<reference evidence="11 12" key="1">
    <citation type="submission" date="2018-06" db="EMBL/GenBank/DDBJ databases">
        <authorList>
            <consortium name="Pathogen Informatics"/>
            <person name="Doyle S."/>
        </authorList>
    </citation>
    <scope>NUCLEOTIDE SEQUENCE [LARGE SCALE GENOMIC DNA]</scope>
    <source>
        <strain evidence="11 12">NCTC13028</strain>
    </source>
</reference>
<dbReference type="GO" id="GO:0016887">
    <property type="term" value="F:ATP hydrolysis activity"/>
    <property type="evidence" value="ECO:0007669"/>
    <property type="project" value="InterPro"/>
</dbReference>
<dbReference type="PROSITE" id="PS00211">
    <property type="entry name" value="ABC_TRANSPORTER_1"/>
    <property type="match status" value="1"/>
</dbReference>
<dbReference type="EMBL" id="UAWC01000007">
    <property type="protein sequence ID" value="SQB34262.1"/>
    <property type="molecule type" value="Genomic_DNA"/>
</dbReference>
<evidence type="ECO:0000313" key="11">
    <source>
        <dbReference type="EMBL" id="SQB34262.1"/>
    </source>
</evidence>
<comment type="similarity">
    <text evidence="2">Belongs to the ABC transporter superfamily.</text>
</comment>
<dbReference type="Pfam" id="PF00005">
    <property type="entry name" value="ABC_tran"/>
    <property type="match status" value="2"/>
</dbReference>
<dbReference type="Proteomes" id="UP000250223">
    <property type="component" value="Unassembled WGS sequence"/>
</dbReference>
<dbReference type="AlphaFoldDB" id="A0A2X2VTB3"/>
<keyword evidence="5" id="KW-0677">Repeat</keyword>
<dbReference type="InterPro" id="IPR027417">
    <property type="entry name" value="P-loop_NTPase"/>
</dbReference>
<evidence type="ECO:0000256" key="4">
    <source>
        <dbReference type="ARBA" id="ARBA00022475"/>
    </source>
</evidence>
<keyword evidence="8" id="KW-1278">Translocase</keyword>
<dbReference type="InterPro" id="IPR050107">
    <property type="entry name" value="ABC_carbohydrate_import_ATPase"/>
</dbReference>
<evidence type="ECO:0000256" key="5">
    <source>
        <dbReference type="ARBA" id="ARBA00022737"/>
    </source>
</evidence>
<keyword evidence="11" id="KW-0762">Sugar transport</keyword>
<dbReference type="FunFam" id="3.40.50.300:FF:000127">
    <property type="entry name" value="Ribose import ATP-binding protein RbsA"/>
    <property type="match status" value="1"/>
</dbReference>
<dbReference type="RefSeq" id="WP_111921428.1">
    <property type="nucleotide sequence ID" value="NZ_UAWC01000007.1"/>
</dbReference>
<accession>A0A2X2VTB3</accession>
<evidence type="ECO:0000259" key="10">
    <source>
        <dbReference type="PROSITE" id="PS50893"/>
    </source>
</evidence>
<dbReference type="CDD" id="cd03215">
    <property type="entry name" value="ABC_Carb_Monos_II"/>
    <property type="match status" value="1"/>
</dbReference>
<feature type="domain" description="ABC transporter" evidence="10">
    <location>
        <begin position="5"/>
        <end position="241"/>
    </location>
</feature>
<dbReference type="FunFam" id="3.40.50.300:FF:001390">
    <property type="entry name" value="ABC transporter, ATP-binding protein"/>
    <property type="match status" value="1"/>
</dbReference>
<evidence type="ECO:0000256" key="1">
    <source>
        <dbReference type="ARBA" id="ARBA00004202"/>
    </source>
</evidence>
<keyword evidence="11" id="KW-0378">Hydrolase</keyword>
<dbReference type="InterPro" id="IPR003593">
    <property type="entry name" value="AAA+_ATPase"/>
</dbReference>
<dbReference type="GO" id="GO:0005886">
    <property type="term" value="C:plasma membrane"/>
    <property type="evidence" value="ECO:0007669"/>
    <property type="project" value="UniProtKB-SubCell"/>
</dbReference>
<feature type="domain" description="ABC transporter" evidence="10">
    <location>
        <begin position="258"/>
        <end position="502"/>
    </location>
</feature>
<dbReference type="Gene3D" id="3.40.50.300">
    <property type="entry name" value="P-loop containing nucleotide triphosphate hydrolases"/>
    <property type="match status" value="2"/>
</dbReference>